<evidence type="ECO:0000313" key="6">
    <source>
        <dbReference type="Proteomes" id="UP000075799"/>
    </source>
</evidence>
<dbReference type="OrthoDB" id="4188830at2"/>
<organism evidence="5 6">
    <name type="scientific">Bdellovibrio bacteriovorus</name>
    <dbReference type="NCBI Taxonomy" id="959"/>
    <lineage>
        <taxon>Bacteria</taxon>
        <taxon>Pseudomonadati</taxon>
        <taxon>Bdellovibrionota</taxon>
        <taxon>Bdellovibrionia</taxon>
        <taxon>Bdellovibrionales</taxon>
        <taxon>Pseudobdellovibrionaceae</taxon>
        <taxon>Bdellovibrio</taxon>
    </lineage>
</organism>
<protein>
    <submittedName>
        <fullName evidence="5">Aldehyde-activating protein</fullName>
    </submittedName>
</protein>
<feature type="domain" description="CENP-V/GFA" evidence="4">
    <location>
        <begin position="5"/>
        <end position="127"/>
    </location>
</feature>
<evidence type="ECO:0000259" key="4">
    <source>
        <dbReference type="PROSITE" id="PS51891"/>
    </source>
</evidence>
<evidence type="ECO:0000256" key="3">
    <source>
        <dbReference type="ARBA" id="ARBA00022833"/>
    </source>
</evidence>
<dbReference type="EMBL" id="LUKD01000001">
    <property type="protein sequence ID" value="KYG69736.1"/>
    <property type="molecule type" value="Genomic_DNA"/>
</dbReference>
<dbReference type="SUPFAM" id="SSF51316">
    <property type="entry name" value="Mss4-like"/>
    <property type="match status" value="1"/>
</dbReference>
<comment type="caution">
    <text evidence="5">The sequence shown here is derived from an EMBL/GenBank/DDBJ whole genome shotgun (WGS) entry which is preliminary data.</text>
</comment>
<dbReference type="AlphaFoldDB" id="A0A162H5J2"/>
<gene>
    <name evidence="5" type="ORF">AZI87_08520</name>
</gene>
<dbReference type="RefSeq" id="WP_063206625.1">
    <property type="nucleotide sequence ID" value="NZ_LUKD01000001.1"/>
</dbReference>
<dbReference type="PROSITE" id="PS51891">
    <property type="entry name" value="CENP_V_GFA"/>
    <property type="match status" value="1"/>
</dbReference>
<dbReference type="Gene3D" id="2.170.150.70">
    <property type="match status" value="1"/>
</dbReference>
<dbReference type="Proteomes" id="UP000075799">
    <property type="component" value="Unassembled WGS sequence"/>
</dbReference>
<dbReference type="GO" id="GO:0016846">
    <property type="term" value="F:carbon-sulfur lyase activity"/>
    <property type="evidence" value="ECO:0007669"/>
    <property type="project" value="InterPro"/>
</dbReference>
<dbReference type="PANTHER" id="PTHR28620">
    <property type="entry name" value="CENTROMERE PROTEIN V"/>
    <property type="match status" value="1"/>
</dbReference>
<keyword evidence="2" id="KW-0479">Metal-binding</keyword>
<proteinExistence type="inferred from homology"/>
<keyword evidence="3" id="KW-0862">Zinc</keyword>
<dbReference type="GO" id="GO:0046872">
    <property type="term" value="F:metal ion binding"/>
    <property type="evidence" value="ECO:0007669"/>
    <property type="project" value="UniProtKB-KW"/>
</dbReference>
<dbReference type="InterPro" id="IPR052355">
    <property type="entry name" value="CENP-V-like"/>
</dbReference>
<dbReference type="Pfam" id="PF04828">
    <property type="entry name" value="GFA"/>
    <property type="match status" value="1"/>
</dbReference>
<dbReference type="InterPro" id="IPR011057">
    <property type="entry name" value="Mss4-like_sf"/>
</dbReference>
<accession>A0A162H5J2</accession>
<dbReference type="InterPro" id="IPR006913">
    <property type="entry name" value="CENP-V/GFA"/>
</dbReference>
<sequence length="144" mass="16515">MLKAYHGSCHCKKVQFDVNLDVSRGIHKCNCTYCVKTKYQKVFTKADQLTLKTGEDSLTNYHASPSGWPEGHIHHYFCKNCGVQVYSKGYLEMPEHDIFNGWFYAVNLATIDDVTPEEIIFAPVIYEDGINDNQLNPPKETRHL</sequence>
<comment type="similarity">
    <text evidence="1">Belongs to the Gfa family.</text>
</comment>
<evidence type="ECO:0000256" key="1">
    <source>
        <dbReference type="ARBA" id="ARBA00005495"/>
    </source>
</evidence>
<reference evidence="5 6" key="1">
    <citation type="submission" date="2016-03" db="EMBL/GenBank/DDBJ databases">
        <authorList>
            <person name="Ploux O."/>
        </authorList>
    </citation>
    <scope>NUCLEOTIDE SEQUENCE [LARGE SCALE GENOMIC DNA]</scope>
    <source>
        <strain evidence="5 6">EC13</strain>
    </source>
</reference>
<evidence type="ECO:0000313" key="5">
    <source>
        <dbReference type="EMBL" id="KYG69736.1"/>
    </source>
</evidence>
<dbReference type="PANTHER" id="PTHR28620:SF1">
    <property type="entry name" value="CENP-V_GFA DOMAIN-CONTAINING PROTEIN"/>
    <property type="match status" value="1"/>
</dbReference>
<evidence type="ECO:0000256" key="2">
    <source>
        <dbReference type="ARBA" id="ARBA00022723"/>
    </source>
</evidence>
<name>A0A162H5J2_BDEBC</name>